<name>A0AAD6S697_9AGAR</name>
<dbReference type="InterPro" id="IPR032675">
    <property type="entry name" value="LRR_dom_sf"/>
</dbReference>
<organism evidence="1 2">
    <name type="scientific">Mycena alexandri</name>
    <dbReference type="NCBI Taxonomy" id="1745969"/>
    <lineage>
        <taxon>Eukaryota</taxon>
        <taxon>Fungi</taxon>
        <taxon>Dikarya</taxon>
        <taxon>Basidiomycota</taxon>
        <taxon>Agaricomycotina</taxon>
        <taxon>Agaricomycetes</taxon>
        <taxon>Agaricomycetidae</taxon>
        <taxon>Agaricales</taxon>
        <taxon>Marasmiineae</taxon>
        <taxon>Mycenaceae</taxon>
        <taxon>Mycena</taxon>
    </lineage>
</organism>
<gene>
    <name evidence="1" type="ORF">C8F04DRAFT_1274273</name>
</gene>
<proteinExistence type="predicted"/>
<dbReference type="EMBL" id="JARJCM010000245">
    <property type="protein sequence ID" value="KAJ7020951.1"/>
    <property type="molecule type" value="Genomic_DNA"/>
</dbReference>
<evidence type="ECO:0000313" key="1">
    <source>
        <dbReference type="EMBL" id="KAJ7020951.1"/>
    </source>
</evidence>
<sequence>MSVVEKKGGSVTGRQAPSVAFAQPDSVNVAGRSTFETLPLEISSAILGASVEDAADERTAILESTKARNKYLLISKSVAYIARGTRELWVDIAVLWNERESLRPTVERVREDLSRSGILPLRLHLSVPVGQNPQHTGRQLLRELATQRYRWKSLHFDGPRSCGDFRMCPPGVFAQPEFDFLASIESLKSVSIKTVGDDPSCKMNHGDINLALGRLKHLECPHRAAIVLAGATPDAPLTFPHITRLSIDAQASEVWAEVLRCCPALHYLDYGPKNVLSVSSTNRPSVPSLRQLRLHSVVHIPPIAAPGLMELVVLDHVLGLTWSILSDITGLQQAVQISILDLLNNPISNVDLGTVVERCPLLSIFRLHAGGYSRIGGASERRTTAYNTLRDRVLDGYLRGVLTLREVQFSGLPALNTKARDARNAYDALVKRGNLIDGVLFFHGKVHRVLVERCSGSFPSWIDSPQMDAFKQGNGFGESLLAAKAYETIGNTDPRSNHFPLVLSFSDRSVASRAVQCGVKFGPGQDARRAVELA</sequence>
<evidence type="ECO:0000313" key="2">
    <source>
        <dbReference type="Proteomes" id="UP001218188"/>
    </source>
</evidence>
<dbReference type="AlphaFoldDB" id="A0AAD6S697"/>
<dbReference type="Gene3D" id="3.80.10.10">
    <property type="entry name" value="Ribonuclease Inhibitor"/>
    <property type="match status" value="1"/>
</dbReference>
<protein>
    <submittedName>
        <fullName evidence="1">Uncharacterized protein</fullName>
    </submittedName>
</protein>
<reference evidence="1" key="1">
    <citation type="submission" date="2023-03" db="EMBL/GenBank/DDBJ databases">
        <title>Massive genome expansion in bonnet fungi (Mycena s.s.) driven by repeated elements and novel gene families across ecological guilds.</title>
        <authorList>
            <consortium name="Lawrence Berkeley National Laboratory"/>
            <person name="Harder C.B."/>
            <person name="Miyauchi S."/>
            <person name="Viragh M."/>
            <person name="Kuo A."/>
            <person name="Thoen E."/>
            <person name="Andreopoulos B."/>
            <person name="Lu D."/>
            <person name="Skrede I."/>
            <person name="Drula E."/>
            <person name="Henrissat B."/>
            <person name="Morin E."/>
            <person name="Kohler A."/>
            <person name="Barry K."/>
            <person name="LaButti K."/>
            <person name="Morin E."/>
            <person name="Salamov A."/>
            <person name="Lipzen A."/>
            <person name="Mereny Z."/>
            <person name="Hegedus B."/>
            <person name="Baldrian P."/>
            <person name="Stursova M."/>
            <person name="Weitz H."/>
            <person name="Taylor A."/>
            <person name="Grigoriev I.V."/>
            <person name="Nagy L.G."/>
            <person name="Martin F."/>
            <person name="Kauserud H."/>
        </authorList>
    </citation>
    <scope>NUCLEOTIDE SEQUENCE</scope>
    <source>
        <strain evidence="1">CBHHK200</strain>
    </source>
</reference>
<accession>A0AAD6S697</accession>
<comment type="caution">
    <text evidence="1">The sequence shown here is derived from an EMBL/GenBank/DDBJ whole genome shotgun (WGS) entry which is preliminary data.</text>
</comment>
<dbReference type="Proteomes" id="UP001218188">
    <property type="component" value="Unassembled WGS sequence"/>
</dbReference>
<keyword evidence="2" id="KW-1185">Reference proteome</keyword>